<evidence type="ECO:0000256" key="2">
    <source>
        <dbReference type="SAM" id="Phobius"/>
    </source>
</evidence>
<keyword evidence="2" id="KW-0472">Membrane</keyword>
<feature type="transmembrane region" description="Helical" evidence="2">
    <location>
        <begin position="35"/>
        <end position="52"/>
    </location>
</feature>
<dbReference type="InterPro" id="IPR005135">
    <property type="entry name" value="Endo/exonuclease/phosphatase"/>
</dbReference>
<accession>A0ABW5Z5J2</accession>
<sequence>MKIFLLCFSIFLLVGTLIPLIKKEYWVFRIFEYPRLQKLVANVFVIVLWIVFRDVETTLSTIFLVVMGLNAIYLLSLVLPFTRLSKKQVLTITNEIIENGFSLMIANVYQDNTNYKGCLKEISKTNPDLVLLLETDSKWEKETAILKDDFPYSIKVPLENTYGMLLYSKLALEDSTIKYLVEDTIPSIHTKIVIPNKKRIQLYAVHPTPPVPTENPTSMERDKELLLIADLAKESELPVVVIGDLNDVAWSFTTKLFLKMSGLLDPRRGRGFFNTFHAHYPFLRFPLDHAFISVDLKLKKIKRLNNFSSDHFPMFISLQYEEKAKLQQEGFEPDADDIETANQKKQAV</sequence>
<name>A0ABW5Z5J2_9FLAO</name>
<dbReference type="Pfam" id="PF03372">
    <property type="entry name" value="Exo_endo_phos"/>
    <property type="match status" value="1"/>
</dbReference>
<keyword evidence="4" id="KW-0540">Nuclease</keyword>
<organism evidence="4 5">
    <name type="scientific">Flavobacterium ardleyense</name>
    <dbReference type="NCBI Taxonomy" id="2038737"/>
    <lineage>
        <taxon>Bacteria</taxon>
        <taxon>Pseudomonadati</taxon>
        <taxon>Bacteroidota</taxon>
        <taxon>Flavobacteriia</taxon>
        <taxon>Flavobacteriales</taxon>
        <taxon>Flavobacteriaceae</taxon>
        <taxon>Flavobacterium</taxon>
    </lineage>
</organism>
<dbReference type="Gene3D" id="3.60.10.10">
    <property type="entry name" value="Endonuclease/exonuclease/phosphatase"/>
    <property type="match status" value="1"/>
</dbReference>
<reference evidence="5" key="1">
    <citation type="journal article" date="2019" name="Int. J. Syst. Evol. Microbiol.">
        <title>The Global Catalogue of Microorganisms (GCM) 10K type strain sequencing project: providing services to taxonomists for standard genome sequencing and annotation.</title>
        <authorList>
            <consortium name="The Broad Institute Genomics Platform"/>
            <consortium name="The Broad Institute Genome Sequencing Center for Infectious Disease"/>
            <person name="Wu L."/>
            <person name="Ma J."/>
        </authorList>
    </citation>
    <scope>NUCLEOTIDE SEQUENCE [LARGE SCALE GENOMIC DNA]</scope>
    <source>
        <strain evidence="5">KCTC 52644</strain>
    </source>
</reference>
<protein>
    <submittedName>
        <fullName evidence="4">Endonuclease/exonuclease/phosphatase family protein</fullName>
    </submittedName>
</protein>
<dbReference type="SUPFAM" id="SSF56219">
    <property type="entry name" value="DNase I-like"/>
    <property type="match status" value="1"/>
</dbReference>
<dbReference type="InterPro" id="IPR036691">
    <property type="entry name" value="Endo/exonu/phosph_ase_sf"/>
</dbReference>
<keyword evidence="4" id="KW-0255">Endonuclease</keyword>
<feature type="region of interest" description="Disordered" evidence="1">
    <location>
        <begin position="329"/>
        <end position="348"/>
    </location>
</feature>
<gene>
    <name evidence="4" type="ORF">ACFSX9_02470</name>
</gene>
<comment type="caution">
    <text evidence="4">The sequence shown here is derived from an EMBL/GenBank/DDBJ whole genome shotgun (WGS) entry which is preliminary data.</text>
</comment>
<keyword evidence="2" id="KW-1133">Transmembrane helix</keyword>
<dbReference type="GO" id="GO:0004519">
    <property type="term" value="F:endonuclease activity"/>
    <property type="evidence" value="ECO:0007669"/>
    <property type="project" value="UniProtKB-KW"/>
</dbReference>
<keyword evidence="2" id="KW-0812">Transmembrane</keyword>
<evidence type="ECO:0000313" key="5">
    <source>
        <dbReference type="Proteomes" id="UP001597549"/>
    </source>
</evidence>
<evidence type="ECO:0000313" key="4">
    <source>
        <dbReference type="EMBL" id="MFD2907591.1"/>
    </source>
</evidence>
<evidence type="ECO:0000259" key="3">
    <source>
        <dbReference type="Pfam" id="PF03372"/>
    </source>
</evidence>
<dbReference type="EMBL" id="JBHUOL010000006">
    <property type="protein sequence ID" value="MFD2907591.1"/>
    <property type="molecule type" value="Genomic_DNA"/>
</dbReference>
<keyword evidence="4" id="KW-0378">Hydrolase</keyword>
<proteinExistence type="predicted"/>
<feature type="domain" description="Endonuclease/exonuclease/phosphatase" evidence="3">
    <location>
        <begin position="106"/>
        <end position="311"/>
    </location>
</feature>
<feature type="transmembrane region" description="Helical" evidence="2">
    <location>
        <begin position="59"/>
        <end position="81"/>
    </location>
</feature>
<dbReference type="RefSeq" id="WP_379803959.1">
    <property type="nucleotide sequence ID" value="NZ_JBHUOL010000006.1"/>
</dbReference>
<dbReference type="Proteomes" id="UP001597549">
    <property type="component" value="Unassembled WGS sequence"/>
</dbReference>
<evidence type="ECO:0000256" key="1">
    <source>
        <dbReference type="SAM" id="MobiDB-lite"/>
    </source>
</evidence>
<keyword evidence="5" id="KW-1185">Reference proteome</keyword>